<dbReference type="GO" id="GO:0016251">
    <property type="term" value="F:RNA polymerase II general transcription initiation factor activity"/>
    <property type="evidence" value="ECO:0007669"/>
    <property type="project" value="TreeGrafter"/>
</dbReference>
<evidence type="ECO:0000256" key="2">
    <source>
        <dbReference type="ARBA" id="ARBA00005249"/>
    </source>
</evidence>
<dbReference type="EMBL" id="CAJVQA010014723">
    <property type="protein sequence ID" value="CAG8732843.1"/>
    <property type="molecule type" value="Genomic_DNA"/>
</dbReference>
<accession>A0A9N9NI49</accession>
<keyword evidence="10" id="KW-1185">Reference proteome</keyword>
<feature type="compositionally biased region" description="Polar residues" evidence="8">
    <location>
        <begin position="1"/>
        <end position="31"/>
    </location>
</feature>
<evidence type="ECO:0000313" key="9">
    <source>
        <dbReference type="EMBL" id="CAG8732843.1"/>
    </source>
</evidence>
<gene>
    <name evidence="9" type="ORF">CPELLU_LOCUS13605</name>
</gene>
<evidence type="ECO:0000256" key="5">
    <source>
        <dbReference type="ARBA" id="ARBA00023163"/>
    </source>
</evidence>
<evidence type="ECO:0000256" key="8">
    <source>
        <dbReference type="SAM" id="MobiDB-lite"/>
    </source>
</evidence>
<name>A0A9N9NI49_9GLOM</name>
<dbReference type="InterPro" id="IPR008851">
    <property type="entry name" value="TFIIF-alpha"/>
</dbReference>
<dbReference type="InterPro" id="IPR011039">
    <property type="entry name" value="TFIIF_interaction"/>
</dbReference>
<dbReference type="GO" id="GO:0003677">
    <property type="term" value="F:DNA binding"/>
    <property type="evidence" value="ECO:0007669"/>
    <property type="project" value="UniProtKB-KW"/>
</dbReference>
<feature type="compositionally biased region" description="Acidic residues" evidence="8">
    <location>
        <begin position="361"/>
        <end position="381"/>
    </location>
</feature>
<comment type="caution">
    <text evidence="9">The sequence shown here is derived from an EMBL/GenBank/DDBJ whole genome shotgun (WGS) entry which is preliminary data.</text>
</comment>
<feature type="compositionally biased region" description="Low complexity" evidence="8">
    <location>
        <begin position="524"/>
        <end position="542"/>
    </location>
</feature>
<feature type="compositionally biased region" description="Polar residues" evidence="8">
    <location>
        <begin position="557"/>
        <end position="575"/>
    </location>
</feature>
<comment type="subcellular location">
    <subcellularLocation>
        <location evidence="1 7">Nucleus</location>
    </subcellularLocation>
</comment>
<comment type="function">
    <text evidence="7">TFIIF is a general transcription initiation factor that binds to RNA polymerase II and helps to recruit it to the initiation complex in collaboration with TFIIB. It promotes transcription elongation.</text>
</comment>
<sequence length="797" mass="87794">MSAVNNNSKSLTNSSAGSNDSNSRGPINNMNGPPVNSIEKPVNANLAVRPAGAPKPLNKLKADNNPFLKKPVPAHLIGNLPKHMRAKALAALPPSQPKGNLTLKKEYTITSSTLNKIKKLNIMRFHSSQPVDITKFTVPVKLQRRDPDAPPQQTLILSRQNQIIPSTSKVTQPNSTPAPTSGADASLIAPYAGARHNKKNLFKKKTTQIFLADDSQRRLKAEEKLPWVLEDYEGITWIGEYEGGDSAKYGVFLLKGDKLEFVQIHRFYTFNRKLNYKTLTIEEAEEQMAKAKKRDNDRWMMRSWGKTKNGEDLAVVEGGIFDPKSTIKVVEGEEELIGSDEEARIPSREEYDEEEVDFEEVFEDDEEELPDDANPLIDDETKEVSKMKRKVTGKHTYELNESDDDDDKLTNEGKQLKKLLRTAENNDAYDSDREDNPYFSESEDSESEGSPSPQTKPTVTPTAKLDKAPEKIKEKSKTPSKSKVPKPKTTSPKPKLPVKSKATMGLKQNLTVTKPTIGDKGNNTTPAASTSIPSSSVSTIPSKLKMERPRSPIIEGSSAQKSQTSVSTKNLAQKSKASKVTVIDSKSGITKVATKKVVGPPNQATQPIRTRPAETSSKLATATSAKRSRVLDPTEQSAIKRVKTVDTKINKSRTSTEIESSSITNSSTVKRLRDEPVANNSTASAPIQNIKRIRPSDSKTSADTVKKTKPTQSTSSSIGAPSRAAVPSPSTSVGNDSRLISEGEIRKLIETKQVKVADVIKVFKKRINEDSRNRDRLLNITKKIAHYKDGYLVLKPQ</sequence>
<feature type="compositionally biased region" description="Basic and acidic residues" evidence="8">
    <location>
        <begin position="464"/>
        <end position="477"/>
    </location>
</feature>
<keyword evidence="5 7" id="KW-0804">Transcription</keyword>
<dbReference type="GO" id="GO:0001096">
    <property type="term" value="F:TFIIF-class transcription factor complex binding"/>
    <property type="evidence" value="ECO:0007669"/>
    <property type="project" value="TreeGrafter"/>
</dbReference>
<evidence type="ECO:0000256" key="1">
    <source>
        <dbReference type="ARBA" id="ARBA00004123"/>
    </source>
</evidence>
<dbReference type="Pfam" id="PF05793">
    <property type="entry name" value="TFIIF_alpha"/>
    <property type="match status" value="1"/>
</dbReference>
<feature type="compositionally biased region" description="Low complexity" evidence="8">
    <location>
        <begin position="652"/>
        <end position="668"/>
    </location>
</feature>
<dbReference type="OrthoDB" id="76676at2759"/>
<organism evidence="9 10">
    <name type="scientific">Cetraspora pellucida</name>
    <dbReference type="NCBI Taxonomy" id="1433469"/>
    <lineage>
        <taxon>Eukaryota</taxon>
        <taxon>Fungi</taxon>
        <taxon>Fungi incertae sedis</taxon>
        <taxon>Mucoromycota</taxon>
        <taxon>Glomeromycotina</taxon>
        <taxon>Glomeromycetes</taxon>
        <taxon>Diversisporales</taxon>
        <taxon>Gigasporaceae</taxon>
        <taxon>Cetraspora</taxon>
    </lineage>
</organism>
<evidence type="ECO:0000256" key="4">
    <source>
        <dbReference type="ARBA" id="ARBA00023125"/>
    </source>
</evidence>
<dbReference type="PANTHER" id="PTHR13011">
    <property type="entry name" value="TFIIF-ALPHA"/>
    <property type="match status" value="1"/>
</dbReference>
<reference evidence="9" key="1">
    <citation type="submission" date="2021-06" db="EMBL/GenBank/DDBJ databases">
        <authorList>
            <person name="Kallberg Y."/>
            <person name="Tangrot J."/>
            <person name="Rosling A."/>
        </authorList>
    </citation>
    <scope>NUCLEOTIDE SEQUENCE</scope>
    <source>
        <strain evidence="9">FL966</strain>
    </source>
</reference>
<dbReference type="GO" id="GO:0032968">
    <property type="term" value="P:positive regulation of transcription elongation by RNA polymerase II"/>
    <property type="evidence" value="ECO:0007669"/>
    <property type="project" value="InterPro"/>
</dbReference>
<keyword evidence="3 7" id="KW-0805">Transcription regulation</keyword>
<dbReference type="GO" id="GO:0005674">
    <property type="term" value="C:transcription factor TFIIF complex"/>
    <property type="evidence" value="ECO:0007669"/>
    <property type="project" value="TreeGrafter"/>
</dbReference>
<evidence type="ECO:0000313" key="10">
    <source>
        <dbReference type="Proteomes" id="UP000789759"/>
    </source>
</evidence>
<feature type="compositionally biased region" description="Polar residues" evidence="8">
    <location>
        <begin position="678"/>
        <end position="687"/>
    </location>
</feature>
<dbReference type="PANTHER" id="PTHR13011:SF0">
    <property type="entry name" value="GENERAL TRANSCRIPTION FACTOR IIF SUBUNIT 1"/>
    <property type="match status" value="1"/>
</dbReference>
<dbReference type="SUPFAM" id="SSF50916">
    <property type="entry name" value="Rap30/74 interaction domains"/>
    <property type="match status" value="1"/>
</dbReference>
<feature type="compositionally biased region" description="Polar residues" evidence="8">
    <location>
        <begin position="602"/>
        <end position="625"/>
    </location>
</feature>
<evidence type="ECO:0000256" key="3">
    <source>
        <dbReference type="ARBA" id="ARBA00023015"/>
    </source>
</evidence>
<feature type="region of interest" description="Disordered" evidence="8">
    <location>
        <begin position="361"/>
        <end position="737"/>
    </location>
</feature>
<protein>
    <recommendedName>
        <fullName evidence="7">Transcription initiation factor IIF subunit alpha</fullName>
    </recommendedName>
</protein>
<keyword evidence="4 7" id="KW-0238">DNA-binding</keyword>
<evidence type="ECO:0000256" key="6">
    <source>
        <dbReference type="ARBA" id="ARBA00023242"/>
    </source>
</evidence>
<dbReference type="GO" id="GO:0006367">
    <property type="term" value="P:transcription initiation at RNA polymerase II promoter"/>
    <property type="evidence" value="ECO:0007669"/>
    <property type="project" value="InterPro"/>
</dbReference>
<keyword evidence="6 7" id="KW-0539">Nucleus</keyword>
<feature type="region of interest" description="Disordered" evidence="8">
    <location>
        <begin position="1"/>
        <end position="42"/>
    </location>
</feature>
<feature type="compositionally biased region" description="Low complexity" evidence="8">
    <location>
        <begin position="487"/>
        <end position="501"/>
    </location>
</feature>
<feature type="region of interest" description="Disordered" evidence="8">
    <location>
        <begin position="336"/>
        <end position="355"/>
    </location>
</feature>
<dbReference type="AlphaFoldDB" id="A0A9N9NI49"/>
<comment type="similarity">
    <text evidence="2 7">Belongs to the TFIIF alpha subunit family.</text>
</comment>
<evidence type="ECO:0000256" key="7">
    <source>
        <dbReference type="RuleBase" id="RU366044"/>
    </source>
</evidence>
<dbReference type="Proteomes" id="UP000789759">
    <property type="component" value="Unassembled WGS sequence"/>
</dbReference>
<proteinExistence type="inferred from homology"/>